<organism evidence="9">
    <name type="scientific">Picea sitchensis</name>
    <name type="common">Sitka spruce</name>
    <name type="synonym">Pinus sitchensis</name>
    <dbReference type="NCBI Taxonomy" id="3332"/>
    <lineage>
        <taxon>Eukaryota</taxon>
        <taxon>Viridiplantae</taxon>
        <taxon>Streptophyta</taxon>
        <taxon>Embryophyta</taxon>
        <taxon>Tracheophyta</taxon>
        <taxon>Spermatophyta</taxon>
        <taxon>Pinopsida</taxon>
        <taxon>Pinidae</taxon>
        <taxon>Conifers I</taxon>
        <taxon>Pinales</taxon>
        <taxon>Pinaceae</taxon>
        <taxon>Picea</taxon>
    </lineage>
</organism>
<dbReference type="InterPro" id="IPR024624">
    <property type="entry name" value="Pyridox_Oxase_Alr4036_FMN-bd"/>
</dbReference>
<dbReference type="GO" id="GO:0004733">
    <property type="term" value="F:pyridoxamine phosphate oxidase activity"/>
    <property type="evidence" value="ECO:0007669"/>
    <property type="project" value="UniProtKB-EC"/>
</dbReference>
<accession>D5A8Z8</accession>
<dbReference type="AlphaFoldDB" id="D5A8Z8"/>
<reference evidence="9" key="1">
    <citation type="submission" date="2010-04" db="EMBL/GenBank/DDBJ databases">
        <authorList>
            <person name="Reid K.E."/>
            <person name="Liao N."/>
            <person name="Chan S."/>
            <person name="Docking R."/>
            <person name="Taylor G."/>
            <person name="Moore R."/>
            <person name="Mayo M."/>
            <person name="Munro S."/>
            <person name="King J."/>
            <person name="Yanchuk A."/>
            <person name="Holt R."/>
            <person name="Jones S."/>
            <person name="Marra M."/>
            <person name="Ritland C.E."/>
            <person name="Ritland K."/>
            <person name="Bohlmann J."/>
        </authorList>
    </citation>
    <scope>NUCLEOTIDE SEQUENCE</scope>
    <source>
        <tissue evidence="9">Buds collected with no treatment. Collection October 2007</tissue>
    </source>
</reference>
<keyword evidence="7" id="KW-0560">Oxidoreductase</keyword>
<name>D5A8Z8_PICSI</name>
<evidence type="ECO:0000256" key="7">
    <source>
        <dbReference type="ARBA" id="ARBA00023002"/>
    </source>
</evidence>
<keyword evidence="5" id="KW-0285">Flavoprotein</keyword>
<dbReference type="GO" id="GO:0008615">
    <property type="term" value="P:pyridoxine biosynthetic process"/>
    <property type="evidence" value="ECO:0007669"/>
    <property type="project" value="InterPro"/>
</dbReference>
<dbReference type="EC" id="1.4.3.5" evidence="4"/>
<dbReference type="PANTHER" id="PTHR10851">
    <property type="entry name" value="PYRIDOXINE-5-PHOSPHATE OXIDASE"/>
    <property type="match status" value="1"/>
</dbReference>
<evidence type="ECO:0000256" key="6">
    <source>
        <dbReference type="ARBA" id="ARBA00022643"/>
    </source>
</evidence>
<evidence type="ECO:0000256" key="3">
    <source>
        <dbReference type="ARBA" id="ARBA00005037"/>
    </source>
</evidence>
<dbReference type="Gene3D" id="2.30.110.10">
    <property type="entry name" value="Electron Transport, Fmn-binding Protein, Chain A"/>
    <property type="match status" value="1"/>
</dbReference>
<dbReference type="UniPathway" id="UPA01068">
    <property type="reaction ID" value="UER00304"/>
</dbReference>
<dbReference type="InterPro" id="IPR012349">
    <property type="entry name" value="Split_barrel_FMN-bd"/>
</dbReference>
<comment type="cofactor">
    <cofactor evidence="1">
        <name>FMN</name>
        <dbReference type="ChEBI" id="CHEBI:58210"/>
    </cofactor>
</comment>
<dbReference type="Pfam" id="PF12766">
    <property type="entry name" value="Pyridox_oxase_2"/>
    <property type="match status" value="1"/>
</dbReference>
<dbReference type="EMBL" id="BT122647">
    <property type="protein sequence ID" value="ADE76017.1"/>
    <property type="molecule type" value="mRNA"/>
</dbReference>
<evidence type="ECO:0000256" key="1">
    <source>
        <dbReference type="ARBA" id="ARBA00001917"/>
    </source>
</evidence>
<evidence type="ECO:0000256" key="5">
    <source>
        <dbReference type="ARBA" id="ARBA00022630"/>
    </source>
</evidence>
<comment type="pathway">
    <text evidence="2">Cofactor metabolism; pyridoxal 5'-phosphate salvage; pyridoxal 5'-phosphate from pyridoxamine 5'-phosphate: step 1/1.</text>
</comment>
<keyword evidence="6" id="KW-0288">FMN</keyword>
<dbReference type="GO" id="GO:0010181">
    <property type="term" value="F:FMN binding"/>
    <property type="evidence" value="ECO:0007669"/>
    <property type="project" value="InterPro"/>
</dbReference>
<protein>
    <recommendedName>
        <fullName evidence="4">pyridoxal 5'-phosphate synthase</fullName>
        <ecNumber evidence="4">1.4.3.5</ecNumber>
    </recommendedName>
</protein>
<evidence type="ECO:0000256" key="2">
    <source>
        <dbReference type="ARBA" id="ARBA00004738"/>
    </source>
</evidence>
<proteinExistence type="evidence at transcript level"/>
<dbReference type="SUPFAM" id="SSF50475">
    <property type="entry name" value="FMN-binding split barrel"/>
    <property type="match status" value="1"/>
</dbReference>
<evidence type="ECO:0000256" key="4">
    <source>
        <dbReference type="ARBA" id="ARBA00012801"/>
    </source>
</evidence>
<comment type="pathway">
    <text evidence="3">Cofactor metabolism; pyridoxal 5'-phosphate salvage; pyridoxal 5'-phosphate from pyridoxine 5'-phosphate: step 1/1.</text>
</comment>
<dbReference type="PANTHER" id="PTHR10851:SF3">
    <property type="entry name" value="PYRIDOXINE_PYRIDOXAMINE 5'-PHOSPHATE OXIDASE 2"/>
    <property type="match status" value="1"/>
</dbReference>
<evidence type="ECO:0000259" key="8">
    <source>
        <dbReference type="Pfam" id="PF12766"/>
    </source>
</evidence>
<evidence type="ECO:0000313" key="9">
    <source>
        <dbReference type="EMBL" id="ADE76017.1"/>
    </source>
</evidence>
<sequence length="195" mass="22132">MTALWRSLLSASLDSNSHLKHASYFQLATVKPDGRPANRTVVFRGFVEGTDKLQVTTDSRTHKIEEISHCPYGEICWYFTGSWEQFRIQGKLDIIGEKDMDPVSCLLREKVWFASSLRSRLQYLGPHPHIALSNTEDVKNSLDPCTGPVGTFCLLTLDPDQVDYLNLKSNQRIVFKRLGGDVDGNCQWMQQEVNP</sequence>
<dbReference type="OMA" id="SEICWYF"/>
<dbReference type="InterPro" id="IPR000659">
    <property type="entry name" value="Pyridox_Oxase"/>
</dbReference>
<feature type="domain" description="Pyridoxamine 5'-phosphate oxidase Alr4036 family FMN-binding" evidence="8">
    <location>
        <begin position="3"/>
        <end position="95"/>
    </location>
</feature>